<dbReference type="OrthoDB" id="6382334at2759"/>
<name>A0A7R9AB41_9CRUS</name>
<evidence type="ECO:0000259" key="5">
    <source>
        <dbReference type="PROSITE" id="PS50835"/>
    </source>
</evidence>
<feature type="chain" id="PRO_5036402826" evidence="4">
    <location>
        <begin position="21"/>
        <end position="1246"/>
    </location>
</feature>
<accession>A0A7R9AB41</accession>
<dbReference type="InterPro" id="IPR007110">
    <property type="entry name" value="Ig-like_dom"/>
</dbReference>
<evidence type="ECO:0000259" key="6">
    <source>
        <dbReference type="PROSITE" id="PS50853"/>
    </source>
</evidence>
<feature type="domain" description="Fibronectin type-III" evidence="6">
    <location>
        <begin position="630"/>
        <end position="721"/>
    </location>
</feature>
<feature type="region of interest" description="Disordered" evidence="2">
    <location>
        <begin position="1123"/>
        <end position="1191"/>
    </location>
</feature>
<evidence type="ECO:0000256" key="1">
    <source>
        <dbReference type="ARBA" id="ARBA00022737"/>
    </source>
</evidence>
<reference evidence="7" key="1">
    <citation type="submission" date="2020-11" db="EMBL/GenBank/DDBJ databases">
        <authorList>
            <person name="Tran Van P."/>
        </authorList>
    </citation>
    <scope>NUCLEOTIDE SEQUENCE</scope>
</reference>
<feature type="compositionally biased region" description="Basic and acidic residues" evidence="2">
    <location>
        <begin position="949"/>
        <end position="962"/>
    </location>
</feature>
<protein>
    <submittedName>
        <fullName evidence="7">Uncharacterized protein</fullName>
    </submittedName>
</protein>
<keyword evidence="3" id="KW-0472">Membrane</keyword>
<feature type="domain" description="Fibronectin type-III" evidence="6">
    <location>
        <begin position="524"/>
        <end position="625"/>
    </location>
</feature>
<dbReference type="PROSITE" id="PS50835">
    <property type="entry name" value="IG_LIKE"/>
    <property type="match status" value="1"/>
</dbReference>
<organism evidence="7">
    <name type="scientific">Darwinula stevensoni</name>
    <dbReference type="NCBI Taxonomy" id="69355"/>
    <lineage>
        <taxon>Eukaryota</taxon>
        <taxon>Metazoa</taxon>
        <taxon>Ecdysozoa</taxon>
        <taxon>Arthropoda</taxon>
        <taxon>Crustacea</taxon>
        <taxon>Oligostraca</taxon>
        <taxon>Ostracoda</taxon>
        <taxon>Podocopa</taxon>
        <taxon>Podocopida</taxon>
        <taxon>Darwinulocopina</taxon>
        <taxon>Darwinuloidea</taxon>
        <taxon>Darwinulidae</taxon>
        <taxon>Darwinula</taxon>
    </lineage>
</organism>
<dbReference type="InterPro" id="IPR003961">
    <property type="entry name" value="FN3_dom"/>
</dbReference>
<feature type="transmembrane region" description="Helical" evidence="3">
    <location>
        <begin position="832"/>
        <end position="854"/>
    </location>
</feature>
<dbReference type="EMBL" id="CAJPEV010003025">
    <property type="protein sequence ID" value="CAG0898712.1"/>
    <property type="molecule type" value="Genomic_DNA"/>
</dbReference>
<dbReference type="InterPro" id="IPR050964">
    <property type="entry name" value="Striated_Muscle_Regulatory"/>
</dbReference>
<feature type="domain" description="Ig-like" evidence="5">
    <location>
        <begin position="14"/>
        <end position="102"/>
    </location>
</feature>
<dbReference type="Pfam" id="PF00041">
    <property type="entry name" value="fn3"/>
    <property type="match status" value="1"/>
</dbReference>
<dbReference type="Pfam" id="PF00047">
    <property type="entry name" value="ig"/>
    <property type="match status" value="1"/>
</dbReference>
<evidence type="ECO:0000313" key="7">
    <source>
        <dbReference type="EMBL" id="CAD7250714.1"/>
    </source>
</evidence>
<keyword evidence="3" id="KW-0812">Transmembrane</keyword>
<feature type="compositionally biased region" description="Polar residues" evidence="2">
    <location>
        <begin position="1171"/>
        <end position="1180"/>
    </location>
</feature>
<keyword evidence="8" id="KW-1185">Reference proteome</keyword>
<evidence type="ECO:0000256" key="3">
    <source>
        <dbReference type="SAM" id="Phobius"/>
    </source>
</evidence>
<gene>
    <name evidence="7" type="ORF">DSTB1V02_LOCUS10483</name>
</gene>
<evidence type="ECO:0000256" key="2">
    <source>
        <dbReference type="SAM" id="MobiDB-lite"/>
    </source>
</evidence>
<dbReference type="Proteomes" id="UP000677054">
    <property type="component" value="Unassembled WGS sequence"/>
</dbReference>
<dbReference type="CDD" id="cd00063">
    <property type="entry name" value="FN3"/>
    <property type="match status" value="5"/>
</dbReference>
<proteinExistence type="predicted"/>
<feature type="compositionally biased region" description="Acidic residues" evidence="2">
    <location>
        <begin position="1124"/>
        <end position="1141"/>
    </location>
</feature>
<evidence type="ECO:0000313" key="8">
    <source>
        <dbReference type="Proteomes" id="UP000677054"/>
    </source>
</evidence>
<feature type="domain" description="Fibronectin type-III" evidence="6">
    <location>
        <begin position="722"/>
        <end position="827"/>
    </location>
</feature>
<feature type="region of interest" description="Disordered" evidence="2">
    <location>
        <begin position="928"/>
        <end position="1003"/>
    </location>
</feature>
<dbReference type="PROSITE" id="PS50853">
    <property type="entry name" value="FN3"/>
    <property type="match status" value="4"/>
</dbReference>
<sequence>MSLSAFLFLTILFPATYILAALCPYGELDPPGNIIIVAGSTLNLSCRLTKFREDFSDLSFARTGQKFKGLQDLEHIVLNDTAIQLHVENVTADQSGNYMCLVKAKDGPRAICMASVKVGFPPHPPEKLRCISENLERLVCTWNAPLNPIPTNYSIHYFLPTPSSPRMACPETSRLRNGCEWTLTSSPIYMANERRLLLQVTAANVLDSVIFPVVNFDHYANVRVAPVEQLSAQAQSSSAVTLTWRLPMGLLERPELQVNHSIHWRAEWDESEDWKVIDVTLEQSRDQKYILRKLPFAHTVYYIRVRSISASAESPDLWSNFSATHARTMSEIPKSPQTIENAFEVEPELSLDSRSVYIYWKHLLPEEENGGDFRYMVNVEEEGFHKPLSASNSSQSYVKYEGLKQERAYTFLIQSVNDQGPSQLASRVRLPRATQIVPAPRYFTAVLYPEQLADEETLERIVELSWKSPQEGVDVDSYTIFWCKHKEIWPKKCRGYLSWDNVPGHDNLANVSLRWHRDDEMVSRLREVWMKESRNDSLSLGWHLECSNRVGVIQGFLISYCVVSTEKPEQCLGPQGNVTVTGETETGVVHDLNPSSTYKLTVRVISRAGLSLPNDPPLLSATQEGVPEDAPKLERVENVTSSSMVLYFRPPNQPNGKIRYGVTYFDGIHHSSFHLEKRDWIKVTGLQSYWNYSVQLSLCTVNKDDACSPRSKPLIVATLIDAPGEVSAPLVRFANDSTLLVSWEPPSEKNGPIDFYELDCVRFEDDQSSIIPTVLIYTTQTSIQVPECDSEKANQKYIVSVRAVNMRGEEFLSGNWSSVATLSCTSALPKSVLYGVVVGAALLAVLIFLVIFICKRAKKRLEKMKNVQVTLPKGFQQEDGCVGINPLTGEKAGVFVRSESTYSEDFKTRHDSGCTTISGDSTDKLLHKRKKTKSRFETEENTSGCSSGKDIESEQNADKNRISGDSGADIDTIPESPSSGFEGYWKGSNVTQRRPSEPCLDSSGLSCASRGYVKAGLSSSHPSILDSSGSSSTPCTMQTKAVTHAGEGHDGYCQLGYGGYGDQTPSPPPVGSTSPHHSPKTTIENLIDLPIIVPSTPPSVANKLSIARPNFFGGGYVKVGGSLTEDDDFEVPEDEGGDDLSLDYIPSEQDGDKPDSGYVGGRWDPKKATAPHSSHSNMSKPDSGYIGSYSHHHLDDGYVQAGLPEENYLPSEEAQKPVMPMINNYVEPEVHNKSRQGLSEYVTTYT</sequence>
<keyword evidence="4" id="KW-0732">Signal</keyword>
<dbReference type="Gene3D" id="2.60.40.10">
    <property type="entry name" value="Immunoglobulins"/>
    <property type="match status" value="7"/>
</dbReference>
<evidence type="ECO:0000256" key="4">
    <source>
        <dbReference type="SAM" id="SignalP"/>
    </source>
</evidence>
<dbReference type="SUPFAM" id="SSF49265">
    <property type="entry name" value="Fibronectin type III"/>
    <property type="match status" value="4"/>
</dbReference>
<dbReference type="AlphaFoldDB" id="A0A7R9AB41"/>
<keyword evidence="1" id="KW-0677">Repeat</keyword>
<keyword evidence="3" id="KW-1133">Transmembrane helix</keyword>
<dbReference type="InterPro" id="IPR036179">
    <property type="entry name" value="Ig-like_dom_sf"/>
</dbReference>
<feature type="signal peptide" evidence="4">
    <location>
        <begin position="1"/>
        <end position="20"/>
    </location>
</feature>
<dbReference type="PANTHER" id="PTHR13817:SF166">
    <property type="entry name" value="NEURONAL IGCAM-RELATED"/>
    <property type="match status" value="1"/>
</dbReference>
<dbReference type="PANTHER" id="PTHR13817">
    <property type="entry name" value="TITIN"/>
    <property type="match status" value="1"/>
</dbReference>
<dbReference type="SMART" id="SM00060">
    <property type="entry name" value="FN3"/>
    <property type="match status" value="5"/>
</dbReference>
<dbReference type="InterPro" id="IPR036116">
    <property type="entry name" value="FN3_sf"/>
</dbReference>
<dbReference type="SUPFAM" id="SSF48726">
    <property type="entry name" value="Immunoglobulin"/>
    <property type="match status" value="1"/>
</dbReference>
<dbReference type="EMBL" id="LR902542">
    <property type="protein sequence ID" value="CAD7250714.1"/>
    <property type="molecule type" value="Genomic_DNA"/>
</dbReference>
<dbReference type="InterPro" id="IPR013783">
    <property type="entry name" value="Ig-like_fold"/>
</dbReference>
<dbReference type="InterPro" id="IPR013151">
    <property type="entry name" value="Immunoglobulin_dom"/>
</dbReference>
<feature type="domain" description="Fibronectin type-III" evidence="6">
    <location>
        <begin position="226"/>
        <end position="331"/>
    </location>
</feature>